<evidence type="ECO:0000313" key="3">
    <source>
        <dbReference type="EMBL" id="QFY44607.1"/>
    </source>
</evidence>
<dbReference type="InParanoid" id="A0A5Q0BRA2"/>
<keyword evidence="4" id="KW-1185">Reference proteome</keyword>
<evidence type="ECO:0000313" key="4">
    <source>
        <dbReference type="Proteomes" id="UP000325755"/>
    </source>
</evidence>
<dbReference type="PANTHER" id="PTHR39639:SF1">
    <property type="entry name" value="DUF262 DOMAIN-CONTAINING PROTEIN"/>
    <property type="match status" value="1"/>
</dbReference>
<gene>
    <name evidence="3" type="ORF">F6R98_19870</name>
</gene>
<dbReference type="Pfam" id="PF03235">
    <property type="entry name" value="GmrSD_N"/>
    <property type="match status" value="1"/>
</dbReference>
<reference evidence="3 4" key="1">
    <citation type="submission" date="2019-09" db="EMBL/GenBank/DDBJ databases">
        <title>Ecophysiology of the spiral-shaped methanotroph Methylospira mobilis as revealed by the complete genome sequence.</title>
        <authorList>
            <person name="Oshkin I.Y."/>
            <person name="Dedysh S.N."/>
            <person name="Miroshnikov K."/>
            <person name="Danilova O.V."/>
            <person name="Hakobyan A."/>
            <person name="Liesack W."/>
        </authorList>
    </citation>
    <scope>NUCLEOTIDE SEQUENCE [LARGE SCALE GENOMIC DNA]</scope>
    <source>
        <strain evidence="3 4">Shm1</strain>
    </source>
</reference>
<accession>A0A5Q0BRA2</accession>
<dbReference type="PANTHER" id="PTHR39639">
    <property type="entry name" value="CHROMOSOME 16, WHOLE GENOME SHOTGUN SEQUENCE"/>
    <property type="match status" value="1"/>
</dbReference>
<proteinExistence type="predicted"/>
<feature type="region of interest" description="Disordered" evidence="1">
    <location>
        <begin position="370"/>
        <end position="392"/>
    </location>
</feature>
<feature type="domain" description="GmrSD restriction endonucleases N-terminal" evidence="2">
    <location>
        <begin position="24"/>
        <end position="185"/>
    </location>
</feature>
<sequence>MSLIDQINNKRREIKTDGYPISIGEWISMYENNELDIHPEFQRFYRWSHSQKTSLIESILLGIPLPPIFVSQRNDGVWDVVDGLQRLSTIFQFVGILKDESGNKVEPLILEKTKYLPDLQDVQWENKSSPSHSLTKDMQLLVKRSKISASIVLRESDESAKYDLFQRLNTGGSQLSPQEVRNCLLVMLNKPLFEWLKDLSHNEAFTSTTTLSDRPIEESYDLELALRFLLLALIPESHIKSVGDVGAFLTDKMTEVAQNKQYDKNSIKNLFEQTFKVLDEVLCDDAFKRFNNNKNRHEGGFLVSLYEVIALGVAFNIDNNTLCDKSDILSRARSVWGDTNFTNWSGAGVTATRRLPKLIPYGRKLFNINTETKDQANNKKSATSKTKKNQIS</sequence>
<name>A0A5Q0BRA2_9GAMM</name>
<dbReference type="EMBL" id="CP044205">
    <property type="protein sequence ID" value="QFY44607.1"/>
    <property type="molecule type" value="Genomic_DNA"/>
</dbReference>
<dbReference type="InterPro" id="IPR004919">
    <property type="entry name" value="GmrSD_N"/>
</dbReference>
<dbReference type="OrthoDB" id="8094406at2"/>
<evidence type="ECO:0000256" key="1">
    <source>
        <dbReference type="SAM" id="MobiDB-lite"/>
    </source>
</evidence>
<dbReference type="AlphaFoldDB" id="A0A5Q0BRA2"/>
<protein>
    <submittedName>
        <fullName evidence="3">DUF262 domain-containing protein</fullName>
    </submittedName>
</protein>
<evidence type="ECO:0000259" key="2">
    <source>
        <dbReference type="Pfam" id="PF03235"/>
    </source>
</evidence>
<dbReference type="Proteomes" id="UP000325755">
    <property type="component" value="Chromosome"/>
</dbReference>
<dbReference type="KEGG" id="mmob:F6R98_19870"/>
<dbReference type="RefSeq" id="WP_153250570.1">
    <property type="nucleotide sequence ID" value="NZ_CP044205.1"/>
</dbReference>
<organism evidence="3 4">
    <name type="scientific">Candidatus Methylospira mobilis</name>
    <dbReference type="NCBI Taxonomy" id="1808979"/>
    <lineage>
        <taxon>Bacteria</taxon>
        <taxon>Pseudomonadati</taxon>
        <taxon>Pseudomonadota</taxon>
        <taxon>Gammaproteobacteria</taxon>
        <taxon>Methylococcales</taxon>
        <taxon>Methylococcaceae</taxon>
        <taxon>Candidatus Methylospira</taxon>
    </lineage>
</organism>